<evidence type="ECO:0000313" key="1">
    <source>
        <dbReference type="EMBL" id="QWM90583.1"/>
    </source>
</evidence>
<name>A0AAE7V4M7_9CAUD</name>
<reference evidence="1 2" key="1">
    <citation type="submission" date="2021-04" db="EMBL/GenBank/DDBJ databases">
        <authorList>
            <person name="Shkoporov A.N."/>
            <person name="Stockdale S.R."/>
            <person name="Guerin E."/>
            <person name="Ross R.P."/>
            <person name="Hill C."/>
        </authorList>
    </citation>
    <scope>NUCLEOTIDE SEQUENCE [LARGE SCALE GENOMIC DNA]</scope>
    <source>
        <strain evidence="2">cr61_1</strain>
    </source>
</reference>
<proteinExistence type="predicted"/>
<dbReference type="Proteomes" id="UP000827408">
    <property type="component" value="Segment"/>
</dbReference>
<protein>
    <submittedName>
        <fullName evidence="1">Uncharacterized protein</fullName>
    </submittedName>
</protein>
<dbReference type="GeneID" id="75687005"/>
<sequence>MTRDGIVKGVVVCRKHKYGHLFHMFLVEGTRGNVIKAKNELGKEAILERNDFYPAKVPSLRISKEDMDKIKSGVRIINHRITPKWIDLVDGFKNKQFNVIKLTHANRRVYLRLYSIDRSIKRKIIKESANGVLTKEILSVRYVIKDILFE</sequence>
<dbReference type="RefSeq" id="YP_010509523.1">
    <property type="nucleotide sequence ID" value="NC_067209.1"/>
</dbReference>
<keyword evidence="2" id="KW-1185">Reference proteome</keyword>
<dbReference type="EMBL" id="MZ130491">
    <property type="protein sequence ID" value="QWM90583.1"/>
    <property type="molecule type" value="Genomic_DNA"/>
</dbReference>
<organism evidence="1 2">
    <name type="scientific">uncultured phage cr61_1</name>
    <dbReference type="NCBI Taxonomy" id="2986417"/>
    <lineage>
        <taxon>Viruses</taxon>
        <taxon>Duplodnaviria</taxon>
        <taxon>Heunggongvirae</taxon>
        <taxon>Uroviricota</taxon>
        <taxon>Caudoviricetes</taxon>
        <taxon>Crassvirales</taxon>
        <taxon>Suoliviridae</taxon>
        <taxon>Oafivirinae</taxon>
        <taxon>Bohxovirus</taxon>
        <taxon>Bohxovirus oralis</taxon>
    </lineage>
</organism>
<dbReference type="KEGG" id="vg:75687005"/>
<evidence type="ECO:0000313" key="2">
    <source>
        <dbReference type="Proteomes" id="UP000827408"/>
    </source>
</evidence>
<gene>
    <name evidence="1" type="primary">gp_67513</name>
</gene>
<accession>A0AAE7V4M7</accession>